<name>A0A538ST07_UNCEI</name>
<evidence type="ECO:0000313" key="2">
    <source>
        <dbReference type="EMBL" id="TMQ54533.1"/>
    </source>
</evidence>
<evidence type="ECO:0000313" key="4">
    <source>
        <dbReference type="Proteomes" id="UP000317366"/>
    </source>
</evidence>
<dbReference type="Proteomes" id="UP000319829">
    <property type="component" value="Unassembled WGS sequence"/>
</dbReference>
<organism evidence="2 5">
    <name type="scientific">Eiseniibacteriota bacterium</name>
    <dbReference type="NCBI Taxonomy" id="2212470"/>
    <lineage>
        <taxon>Bacteria</taxon>
        <taxon>Candidatus Eiseniibacteriota</taxon>
    </lineage>
</organism>
<feature type="transmembrane region" description="Helical" evidence="1">
    <location>
        <begin position="64"/>
        <end position="88"/>
    </location>
</feature>
<proteinExistence type="predicted"/>
<evidence type="ECO:0000256" key="1">
    <source>
        <dbReference type="SAM" id="Phobius"/>
    </source>
</evidence>
<sequence>MWISKQLRHPDRPAPRGRALDTFGLVVALAFLPEFVGARAGVVLQPHPGWIAVLVLAARYGSGGLFTGLIAAAGAVGIGSAVAGSGLVASWSRLDSGPNLIAFGACLAVSGIASLHLRRQADLCERISALSDRAAEGEATIQTLRGVVASLRARVDRTSTSLSFLREVAARLEGTDPVAAAEGAADLVLARTGASAAAVRAGMNGFQRLLAVRDARGPMALAPLTPQHADLTVPIRNGNDRVGLIALWGIPDSGLDDAMAHDLAVIASWCAQALAVAGRHPEQAAGGAGRVE</sequence>
<reference evidence="4 5" key="1">
    <citation type="journal article" date="2019" name="Nat. Microbiol.">
        <title>Mediterranean grassland soil C-N compound turnover is dependent on rainfall and depth, and is mediated by genomically divergent microorganisms.</title>
        <authorList>
            <person name="Diamond S."/>
            <person name="Andeer P.F."/>
            <person name="Li Z."/>
            <person name="Crits-Christoph A."/>
            <person name="Burstein D."/>
            <person name="Anantharaman K."/>
            <person name="Lane K.R."/>
            <person name="Thomas B.C."/>
            <person name="Pan C."/>
            <person name="Northen T.R."/>
            <person name="Banfield J.F."/>
        </authorList>
    </citation>
    <scope>NUCLEOTIDE SEQUENCE [LARGE SCALE GENOMIC DNA]</scope>
    <source>
        <strain evidence="2">WS_4</strain>
        <strain evidence="3">WS_7</strain>
    </source>
</reference>
<evidence type="ECO:0000313" key="5">
    <source>
        <dbReference type="Proteomes" id="UP000319829"/>
    </source>
</evidence>
<evidence type="ECO:0000313" key="3">
    <source>
        <dbReference type="EMBL" id="TMQ62701.1"/>
    </source>
</evidence>
<dbReference type="Proteomes" id="UP000317366">
    <property type="component" value="Unassembled WGS sequence"/>
</dbReference>
<keyword evidence="1" id="KW-0472">Membrane</keyword>
<keyword evidence="1" id="KW-0812">Transmembrane</keyword>
<accession>A0A538ST07</accession>
<comment type="caution">
    <text evidence="2">The sequence shown here is derived from an EMBL/GenBank/DDBJ whole genome shotgun (WGS) entry which is preliminary data.</text>
</comment>
<protein>
    <recommendedName>
        <fullName evidence="6">GAF domain-containing protein</fullName>
    </recommendedName>
</protein>
<dbReference type="EMBL" id="VBOU01000069">
    <property type="protein sequence ID" value="TMQ54533.1"/>
    <property type="molecule type" value="Genomic_DNA"/>
</dbReference>
<gene>
    <name evidence="2" type="ORF">E6K74_05800</name>
    <name evidence="3" type="ORF">E6K77_06570</name>
</gene>
<dbReference type="EMBL" id="VBOX01000069">
    <property type="protein sequence ID" value="TMQ62701.1"/>
    <property type="molecule type" value="Genomic_DNA"/>
</dbReference>
<evidence type="ECO:0008006" key="6">
    <source>
        <dbReference type="Google" id="ProtNLM"/>
    </source>
</evidence>
<dbReference type="AlphaFoldDB" id="A0A538ST07"/>
<keyword evidence="1" id="KW-1133">Transmembrane helix</keyword>
<feature type="transmembrane region" description="Helical" evidence="1">
    <location>
        <begin position="100"/>
        <end position="117"/>
    </location>
</feature>